<dbReference type="InParanoid" id="A0A1Y2AWG7"/>
<evidence type="ECO:0000256" key="4">
    <source>
        <dbReference type="PROSITE-ProRule" id="PRU00175"/>
    </source>
</evidence>
<dbReference type="Pfam" id="PF00176">
    <property type="entry name" value="SNF2-rel_dom"/>
    <property type="match status" value="1"/>
</dbReference>
<protein>
    <submittedName>
        <fullName evidence="8">SNF2 family N-terminal domain-domain-containing protein</fullName>
    </submittedName>
</protein>
<keyword evidence="4" id="KW-0863">Zinc-finger</keyword>
<keyword evidence="9" id="KW-1185">Reference proteome</keyword>
<evidence type="ECO:0000256" key="2">
    <source>
        <dbReference type="ARBA" id="ARBA00022801"/>
    </source>
</evidence>
<feature type="region of interest" description="Disordered" evidence="6">
    <location>
        <begin position="520"/>
        <end position="567"/>
    </location>
</feature>
<dbReference type="InterPro" id="IPR000330">
    <property type="entry name" value="SNF2_N"/>
</dbReference>
<feature type="compositionally biased region" description="Acidic residues" evidence="6">
    <location>
        <begin position="558"/>
        <end position="567"/>
    </location>
</feature>
<evidence type="ECO:0000313" key="8">
    <source>
        <dbReference type="EMBL" id="ORY26908.1"/>
    </source>
</evidence>
<dbReference type="STRING" id="71784.A0A1Y2AWG7"/>
<accession>A0A1Y2AWG7</accession>
<dbReference type="InterPro" id="IPR038718">
    <property type="entry name" value="SNF2-like_sf"/>
</dbReference>
<keyword evidence="1" id="KW-0547">Nucleotide-binding</keyword>
<dbReference type="GO" id="GO:0016787">
    <property type="term" value="F:hydrolase activity"/>
    <property type="evidence" value="ECO:0007669"/>
    <property type="project" value="UniProtKB-KW"/>
</dbReference>
<evidence type="ECO:0000256" key="3">
    <source>
        <dbReference type="ARBA" id="ARBA00022840"/>
    </source>
</evidence>
<dbReference type="GO" id="GO:0005524">
    <property type="term" value="F:ATP binding"/>
    <property type="evidence" value="ECO:0007669"/>
    <property type="project" value="InterPro"/>
</dbReference>
<dbReference type="SMART" id="SM00487">
    <property type="entry name" value="DEXDc"/>
    <property type="match status" value="1"/>
</dbReference>
<dbReference type="InterPro" id="IPR001650">
    <property type="entry name" value="Helicase_C-like"/>
</dbReference>
<evidence type="ECO:0000313" key="9">
    <source>
        <dbReference type="Proteomes" id="UP000193986"/>
    </source>
</evidence>
<dbReference type="SUPFAM" id="SSF52540">
    <property type="entry name" value="P-loop containing nucleoside triphosphate hydrolases"/>
    <property type="match status" value="2"/>
</dbReference>
<comment type="caution">
    <text evidence="8">The sequence shown here is derived from an EMBL/GenBank/DDBJ whole genome shotgun (WGS) entry which is preliminary data.</text>
</comment>
<keyword evidence="2" id="KW-0378">Hydrolase</keyword>
<dbReference type="GO" id="GO:0061630">
    <property type="term" value="F:ubiquitin protein ligase activity"/>
    <property type="evidence" value="ECO:0007669"/>
    <property type="project" value="TreeGrafter"/>
</dbReference>
<dbReference type="InterPro" id="IPR001841">
    <property type="entry name" value="Znf_RING"/>
</dbReference>
<dbReference type="InterPro" id="IPR027417">
    <property type="entry name" value="P-loop_NTPase"/>
</dbReference>
<reference evidence="8 9" key="1">
    <citation type="submission" date="2016-07" db="EMBL/GenBank/DDBJ databases">
        <title>Pervasive Adenine N6-methylation of Active Genes in Fungi.</title>
        <authorList>
            <consortium name="DOE Joint Genome Institute"/>
            <person name="Mondo S.J."/>
            <person name="Dannebaum R.O."/>
            <person name="Kuo R.C."/>
            <person name="Labutti K."/>
            <person name="Haridas S."/>
            <person name="Kuo A."/>
            <person name="Salamov A."/>
            <person name="Ahrendt S.R."/>
            <person name="Lipzen A."/>
            <person name="Sullivan W."/>
            <person name="Andreopoulos W.B."/>
            <person name="Clum A."/>
            <person name="Lindquist E."/>
            <person name="Daum C."/>
            <person name="Ramamoorthy G.K."/>
            <person name="Gryganskyi A."/>
            <person name="Culley D."/>
            <person name="Magnuson J.K."/>
            <person name="James T.Y."/>
            <person name="O'Malley M.A."/>
            <person name="Stajich J.E."/>
            <person name="Spatafora J.W."/>
            <person name="Visel A."/>
            <person name="Grigoriev I.V."/>
        </authorList>
    </citation>
    <scope>NUCLEOTIDE SEQUENCE [LARGE SCALE GENOMIC DNA]</scope>
    <source>
        <strain evidence="8 9">68-887.2</strain>
    </source>
</reference>
<dbReference type="PROSITE" id="PS50089">
    <property type="entry name" value="ZF_RING_2"/>
    <property type="match status" value="1"/>
</dbReference>
<dbReference type="Proteomes" id="UP000193986">
    <property type="component" value="Unassembled WGS sequence"/>
</dbReference>
<proteinExistence type="predicted"/>
<dbReference type="Pfam" id="PF00271">
    <property type="entry name" value="Helicase_C"/>
    <property type="match status" value="1"/>
</dbReference>
<dbReference type="SUPFAM" id="SSF57850">
    <property type="entry name" value="RING/U-box"/>
    <property type="match status" value="1"/>
</dbReference>
<dbReference type="CDD" id="cd18793">
    <property type="entry name" value="SF2_C_SNF"/>
    <property type="match status" value="1"/>
</dbReference>
<dbReference type="Pfam" id="PF26021">
    <property type="entry name" value="Ferritin_C144_05"/>
    <property type="match status" value="1"/>
</dbReference>
<dbReference type="OrthoDB" id="5330228at2759"/>
<dbReference type="GO" id="GO:0000209">
    <property type="term" value="P:protein polyubiquitination"/>
    <property type="evidence" value="ECO:0007669"/>
    <property type="project" value="TreeGrafter"/>
</dbReference>
<evidence type="ECO:0000256" key="5">
    <source>
        <dbReference type="SAM" id="Coils"/>
    </source>
</evidence>
<dbReference type="FunCoup" id="A0A1Y2AWG7">
    <property type="interactions" value="373"/>
</dbReference>
<dbReference type="InterPro" id="IPR052583">
    <property type="entry name" value="ATP-helicase/E3_Ub-Ligase"/>
</dbReference>
<dbReference type="Gene3D" id="3.40.50.10810">
    <property type="entry name" value="Tandem AAA-ATPase domain"/>
    <property type="match status" value="2"/>
</dbReference>
<dbReference type="SMART" id="SM00184">
    <property type="entry name" value="RING"/>
    <property type="match status" value="1"/>
</dbReference>
<feature type="region of interest" description="Disordered" evidence="6">
    <location>
        <begin position="892"/>
        <end position="911"/>
    </location>
</feature>
<organism evidence="8 9">
    <name type="scientific">Naematelia encephala</name>
    <dbReference type="NCBI Taxonomy" id="71784"/>
    <lineage>
        <taxon>Eukaryota</taxon>
        <taxon>Fungi</taxon>
        <taxon>Dikarya</taxon>
        <taxon>Basidiomycota</taxon>
        <taxon>Agaricomycotina</taxon>
        <taxon>Tremellomycetes</taxon>
        <taxon>Tremellales</taxon>
        <taxon>Naemateliaceae</taxon>
        <taxon>Naematelia</taxon>
    </lineage>
</organism>
<dbReference type="Gene3D" id="3.40.50.300">
    <property type="entry name" value="P-loop containing nucleotide triphosphate hydrolases"/>
    <property type="match status" value="2"/>
</dbReference>
<dbReference type="EMBL" id="MCFC01000043">
    <property type="protein sequence ID" value="ORY26908.1"/>
    <property type="molecule type" value="Genomic_DNA"/>
</dbReference>
<keyword evidence="5" id="KW-0175">Coiled coil</keyword>
<keyword evidence="4" id="KW-0479">Metal-binding</keyword>
<dbReference type="GO" id="GO:0005634">
    <property type="term" value="C:nucleus"/>
    <property type="evidence" value="ECO:0007669"/>
    <property type="project" value="TreeGrafter"/>
</dbReference>
<gene>
    <name evidence="8" type="ORF">BCR39DRAFT_540053</name>
</gene>
<dbReference type="Gene3D" id="3.30.40.10">
    <property type="entry name" value="Zinc/RING finger domain, C3HC4 (zinc finger)"/>
    <property type="match status" value="1"/>
</dbReference>
<dbReference type="InterPro" id="IPR059033">
    <property type="entry name" value="C144_05_dom"/>
</dbReference>
<feature type="compositionally biased region" description="Basic residues" evidence="6">
    <location>
        <begin position="521"/>
        <end position="542"/>
    </location>
</feature>
<dbReference type="GO" id="GO:0006974">
    <property type="term" value="P:DNA damage response"/>
    <property type="evidence" value="ECO:0007669"/>
    <property type="project" value="TreeGrafter"/>
</dbReference>
<dbReference type="PANTHER" id="PTHR45865">
    <property type="entry name" value="E3 UBIQUITIN-PROTEIN LIGASE SHPRH FAMILY MEMBER"/>
    <property type="match status" value="1"/>
</dbReference>
<dbReference type="PANTHER" id="PTHR45865:SF1">
    <property type="entry name" value="E3 UBIQUITIN-PROTEIN LIGASE SHPRH"/>
    <property type="match status" value="1"/>
</dbReference>
<dbReference type="InterPro" id="IPR049730">
    <property type="entry name" value="SNF2/RAD54-like_C"/>
</dbReference>
<name>A0A1Y2AWG7_9TREE</name>
<keyword evidence="3" id="KW-0067">ATP-binding</keyword>
<sequence>MEVKDENHIWPVTSTSVIDLDTDRFNFTQLQSAFDRKIQIASRSDPIPTPASSSSDLFHLHTFTLEINIVPPPPTLRYYRRQDEENPLFKKFTTLKDAVMSACGPLEPISLASGSRLVRSPRTSVSAHRRQIPSVDLFLPNSTGSKDQFVSLPPFLPNLGAEYFIASKAWDTQNWLHAALSLDPEEPATRKQLYKGKQLIFLHSTIKLCWVPDDDDADLKMLLEIKVHLDLDLAPLPSLGHDLFGLILHSLIPSPTSQTFRSEAEARAFGLRHFYDALEAAPDIPIDSNVRRFQPKGMTAKLLPFQTRTVARLLQQEKHGIPAKDPGQWILLHLGEHRYAYRRISGDLIKLGPRDRKGKGRQVATLTQEDCAALPVRIDLEDVKGTMLCEEMGLGKTVEAIALTLLNRHPASTPYETPIKKKREASTIDLAAGVPVDDDGFAQWLANEHKAFETRVLWDEQAQLSIAEVATTLIVTPPSLLKQWVSEIQRHAPTLRVCVYDGWRALQKSVEKMQAATIKQRAAKKRKRTERFRTKTAQKYRRLNGGPVKSESLKSESESDESDSEDSLLDMTQREFLNYVRAHDVVITTYLDVAKDLDVARPPPQRSRRATTDYQIRSRPRSPLVMVQWWRVVMDEVQLQSDKSNAANMVSLIPRTLSLAVSGTPARADIKDLLGSLKFLRVPVLPYNPYLWHRLQQSSMRSSFDGLFKALAVRTTKKQVAGEFNLPHQSRLVVPIELSEIERHYYNDTLQRQRVLLGLRDFEGSVIRPDDWALDRAAFRSALMNLRQICTHIQVGASTGTRNEQRLFLGRELMTMTEALEKMQNDHTQEFILDSRQQMRAMIHKAQLVMAQEDDPLKLNNAQLLYHRVRDRVTSQVQPIREHLYKLLGHNDDLKVDDTDDTPERQLSQQERDKVAQIQHTRQSIREMLIILHQSWFFEGDVHHQAGRENEEVECYAEADRTRKEILARALAIGNRAVEQMQVSLNKHPALKSVDELKTDDVKRKGGFLTNDTVSQANELLQIMNDNAELLYHWRKKVISTLSSPIEQDLADMPGIGEGQNVERPEEEFYAQALQAQGEAEAYLAAYAAALADRKEFMLEERSLLATHDARVTKKRITKAAQNAMEDVDIAADAPNEVAEQLAELMQERQAFRDARVEKDCQRPLKALLIALNSVVHGQNARMETVIASGMASMLREYISRQSEYVDSLNKELDLFRKTFNRRVTYFAALQEISDSVAAPEYKDLAVEIREAQNRINEQELKLARLTTRGRFLQYLGTRDKTEDEIRDDCIICMGSSDDTHAVLLGCGHFFCVSCFKEYRRSQNGRICPNCRVAIDDRQITRVKLAQRGTVEETTPVGASTLEEVLEETEARVDIEEIERQRRLADLGRLRTLDTDKRRDIALFDMMGEYGSKINFLIKHLLWYKSRDPSTRHVIFSNWSDSLNIVMRALETNGITFISFDQGGRAKDIVDTFQKDTSISVFLLHAERESSGLTLTSCSVVHLLEPVLKHSFELQAIGRVDRLGQDKETTVFCYATNETVESRILVQGVRNGTSIYLSEEEAGDDVVAEMPNVVSAAHKGGDLANEGDEESLLGLIL</sequence>
<dbReference type="InterPro" id="IPR013083">
    <property type="entry name" value="Znf_RING/FYVE/PHD"/>
</dbReference>
<evidence type="ECO:0000256" key="6">
    <source>
        <dbReference type="SAM" id="MobiDB-lite"/>
    </source>
</evidence>
<dbReference type="GO" id="GO:0008270">
    <property type="term" value="F:zinc ion binding"/>
    <property type="evidence" value="ECO:0007669"/>
    <property type="project" value="UniProtKB-KW"/>
</dbReference>
<dbReference type="Pfam" id="PF13639">
    <property type="entry name" value="zf-RING_2"/>
    <property type="match status" value="1"/>
</dbReference>
<dbReference type="InterPro" id="IPR014001">
    <property type="entry name" value="Helicase_ATP-bd"/>
</dbReference>
<evidence type="ECO:0000256" key="1">
    <source>
        <dbReference type="ARBA" id="ARBA00022741"/>
    </source>
</evidence>
<keyword evidence="4" id="KW-0862">Zinc</keyword>
<feature type="domain" description="RING-type" evidence="7">
    <location>
        <begin position="1290"/>
        <end position="1332"/>
    </location>
</feature>
<feature type="coiled-coil region" evidence="5">
    <location>
        <begin position="1242"/>
        <end position="1269"/>
    </location>
</feature>
<evidence type="ECO:0000259" key="7">
    <source>
        <dbReference type="PROSITE" id="PS50089"/>
    </source>
</evidence>